<evidence type="ECO:0000256" key="2">
    <source>
        <dbReference type="ARBA" id="ARBA00004651"/>
    </source>
</evidence>
<dbReference type="GO" id="GO:0005524">
    <property type="term" value="F:ATP binding"/>
    <property type="evidence" value="ECO:0007669"/>
    <property type="project" value="UniProtKB-KW"/>
</dbReference>
<protein>
    <recommendedName>
        <fullName evidence="3">histidine kinase</fullName>
        <ecNumber evidence="3">2.7.13.3</ecNumber>
    </recommendedName>
</protein>
<dbReference type="PROSITE" id="PS50109">
    <property type="entry name" value="HIS_KIN"/>
    <property type="match status" value="1"/>
</dbReference>
<dbReference type="CDD" id="cd00075">
    <property type="entry name" value="HATPase"/>
    <property type="match status" value="1"/>
</dbReference>
<comment type="caution">
    <text evidence="13">The sequence shown here is derived from an EMBL/GenBank/DDBJ whole genome shotgun (WGS) entry which is preliminary data.</text>
</comment>
<evidence type="ECO:0000313" key="13">
    <source>
        <dbReference type="EMBL" id="RZQ53308.1"/>
    </source>
</evidence>
<dbReference type="InterPro" id="IPR003660">
    <property type="entry name" value="HAMP_dom"/>
</dbReference>
<dbReference type="AlphaFoldDB" id="A0A4V2EJR9"/>
<evidence type="ECO:0000259" key="12">
    <source>
        <dbReference type="PROSITE" id="PS50885"/>
    </source>
</evidence>
<dbReference type="Gene3D" id="1.10.8.500">
    <property type="entry name" value="HAMP domain in histidine kinase"/>
    <property type="match status" value="1"/>
</dbReference>
<comment type="catalytic activity">
    <reaction evidence="1">
        <text>ATP + protein L-histidine = ADP + protein N-phospho-L-histidine.</text>
        <dbReference type="EC" id="2.7.13.3"/>
    </reaction>
</comment>
<dbReference type="SMART" id="SM00304">
    <property type="entry name" value="HAMP"/>
    <property type="match status" value="1"/>
</dbReference>
<keyword evidence="5" id="KW-0597">Phosphoprotein</keyword>
<keyword evidence="7" id="KW-0547">Nucleotide-binding</keyword>
<reference evidence="13 14" key="1">
    <citation type="submission" date="2018-01" db="EMBL/GenBank/DDBJ databases">
        <title>Co-occurrence of chitin degradation, pigmentation and bioactivity in marine Pseudoalteromonas.</title>
        <authorList>
            <person name="Paulsen S."/>
            <person name="Gram L."/>
            <person name="Machado H."/>
        </authorList>
    </citation>
    <scope>NUCLEOTIDE SEQUENCE [LARGE SCALE GENOMIC DNA]</scope>
    <source>
        <strain evidence="13 14">S3898</strain>
    </source>
</reference>
<feature type="transmembrane region" description="Helical" evidence="10">
    <location>
        <begin position="309"/>
        <end position="330"/>
    </location>
</feature>
<gene>
    <name evidence="13" type="ORF">C1E23_09520</name>
</gene>
<dbReference type="PROSITE" id="PS50885">
    <property type="entry name" value="HAMP"/>
    <property type="match status" value="1"/>
</dbReference>
<dbReference type="Pfam" id="PF02518">
    <property type="entry name" value="HATPase_c"/>
    <property type="match status" value="1"/>
</dbReference>
<dbReference type="PANTHER" id="PTHR44936:SF10">
    <property type="entry name" value="SENSOR PROTEIN RSTB"/>
    <property type="match status" value="1"/>
</dbReference>
<keyword evidence="10" id="KW-0472">Membrane</keyword>
<dbReference type="CDD" id="cd00082">
    <property type="entry name" value="HisKA"/>
    <property type="match status" value="1"/>
</dbReference>
<organism evidence="13 14">
    <name type="scientific">Pseudoalteromonas phenolica</name>
    <dbReference type="NCBI Taxonomy" id="161398"/>
    <lineage>
        <taxon>Bacteria</taxon>
        <taxon>Pseudomonadati</taxon>
        <taxon>Pseudomonadota</taxon>
        <taxon>Gammaproteobacteria</taxon>
        <taxon>Alteromonadales</taxon>
        <taxon>Pseudoalteromonadaceae</taxon>
        <taxon>Pseudoalteromonas</taxon>
    </lineage>
</organism>
<evidence type="ECO:0000256" key="4">
    <source>
        <dbReference type="ARBA" id="ARBA00022475"/>
    </source>
</evidence>
<evidence type="ECO:0000256" key="9">
    <source>
        <dbReference type="ARBA" id="ARBA00022840"/>
    </source>
</evidence>
<dbReference type="Gene3D" id="3.30.565.10">
    <property type="entry name" value="Histidine kinase-like ATPase, C-terminal domain"/>
    <property type="match status" value="1"/>
</dbReference>
<evidence type="ECO:0000256" key="10">
    <source>
        <dbReference type="SAM" id="Phobius"/>
    </source>
</evidence>
<evidence type="ECO:0000259" key="11">
    <source>
        <dbReference type="PROSITE" id="PS50109"/>
    </source>
</evidence>
<dbReference type="SUPFAM" id="SSF158472">
    <property type="entry name" value="HAMP domain-like"/>
    <property type="match status" value="1"/>
</dbReference>
<dbReference type="InterPro" id="IPR050980">
    <property type="entry name" value="2C_sensor_his_kinase"/>
</dbReference>
<dbReference type="InterPro" id="IPR036097">
    <property type="entry name" value="HisK_dim/P_sf"/>
</dbReference>
<dbReference type="EMBL" id="PPSX01000030">
    <property type="protein sequence ID" value="RZQ53308.1"/>
    <property type="molecule type" value="Genomic_DNA"/>
</dbReference>
<keyword evidence="6" id="KW-0808">Transferase</keyword>
<sequence length="645" mass="73577">MSFARKFIAIIGMLSLPLLFLLLVLLIDTTKSIQKTQNEIFGVKSLESLITTIYQIQDYRDHAVLQEVNLDAQLSKFISEEKQKITKEVELLSSNLSKQLSITTNVKSQIENVKNQWQQLNESKAIMRGGIESQFLHFDKVVIELQLLAKIISFESALIHDDDPINFYLINNFVNETPEIYNNIGFLRAAGAYALSMPTVDSYTYHTLEKLAAQAEDNIALKNYASSHISFYLDEDSNVINALNEILNSSKSLLNYTYEQILDEPDDLPTWRKYLDFYSKEIDKMRQFDAQILEYVETRLKNRSLKQKLKLAALVIVSLLLYLIVIYFVYGTYLQLRETLNNYSIKAMELAKGNLDTRIADLSKDEFGDLARTFNEMAKIISENQNKLIEAEKVGSLNRMISGIAHEINTPLGIVISSYSLSKASLEKLDLLFEQEALEEDDLKEFILSCKEAETLIDKNLDKVVNLIETFKQVNSSLNVSPQKGVEIKSLIEFAYLPISELNQEVEFEVHGNECEIDTDVNLLTQALSNIIENAIEHGLTKQEDKKVIIKINSDNDKLHLSISDNGVGICRDEINQVFEPFYTTGRIRGKVGLGMHIVYLIITQSLNGTIKIVSEENRYTRLDIALPKYRSDCEEIDIDLDDYL</sequence>
<keyword evidence="8" id="KW-0418">Kinase</keyword>
<keyword evidence="9" id="KW-0067">ATP-binding</keyword>
<dbReference type="Gene3D" id="1.10.287.130">
    <property type="match status" value="1"/>
</dbReference>
<dbReference type="InterPro" id="IPR003594">
    <property type="entry name" value="HATPase_dom"/>
</dbReference>
<dbReference type="InterPro" id="IPR005467">
    <property type="entry name" value="His_kinase_dom"/>
</dbReference>
<feature type="transmembrane region" description="Helical" evidence="10">
    <location>
        <begin position="6"/>
        <end position="27"/>
    </location>
</feature>
<dbReference type="PRINTS" id="PR00344">
    <property type="entry name" value="BCTRLSENSOR"/>
</dbReference>
<proteinExistence type="predicted"/>
<evidence type="ECO:0000256" key="6">
    <source>
        <dbReference type="ARBA" id="ARBA00022679"/>
    </source>
</evidence>
<name>A0A4V2EJR9_9GAMM</name>
<evidence type="ECO:0000256" key="5">
    <source>
        <dbReference type="ARBA" id="ARBA00022553"/>
    </source>
</evidence>
<evidence type="ECO:0000256" key="3">
    <source>
        <dbReference type="ARBA" id="ARBA00012438"/>
    </source>
</evidence>
<dbReference type="SMART" id="SM00387">
    <property type="entry name" value="HATPase_c"/>
    <property type="match status" value="1"/>
</dbReference>
<dbReference type="SUPFAM" id="SSF55874">
    <property type="entry name" value="ATPase domain of HSP90 chaperone/DNA topoisomerase II/histidine kinase"/>
    <property type="match status" value="1"/>
</dbReference>
<dbReference type="InterPro" id="IPR003661">
    <property type="entry name" value="HisK_dim/P_dom"/>
</dbReference>
<dbReference type="InterPro" id="IPR036890">
    <property type="entry name" value="HATPase_C_sf"/>
</dbReference>
<keyword evidence="10" id="KW-1133">Transmembrane helix</keyword>
<dbReference type="GO" id="GO:0005886">
    <property type="term" value="C:plasma membrane"/>
    <property type="evidence" value="ECO:0007669"/>
    <property type="project" value="UniProtKB-SubCell"/>
</dbReference>
<comment type="subcellular location">
    <subcellularLocation>
        <location evidence="2">Cell membrane</location>
        <topology evidence="2">Multi-pass membrane protein</topology>
    </subcellularLocation>
</comment>
<keyword evidence="4" id="KW-1003">Cell membrane</keyword>
<keyword evidence="10" id="KW-0812">Transmembrane</keyword>
<dbReference type="Proteomes" id="UP000291338">
    <property type="component" value="Unassembled WGS sequence"/>
</dbReference>
<evidence type="ECO:0000256" key="7">
    <source>
        <dbReference type="ARBA" id="ARBA00022741"/>
    </source>
</evidence>
<dbReference type="Pfam" id="PF00672">
    <property type="entry name" value="HAMP"/>
    <property type="match status" value="1"/>
</dbReference>
<dbReference type="GO" id="GO:0000155">
    <property type="term" value="F:phosphorelay sensor kinase activity"/>
    <property type="evidence" value="ECO:0007669"/>
    <property type="project" value="InterPro"/>
</dbReference>
<accession>A0A4V2EJR9</accession>
<dbReference type="CDD" id="cd06225">
    <property type="entry name" value="HAMP"/>
    <property type="match status" value="1"/>
</dbReference>
<evidence type="ECO:0000256" key="8">
    <source>
        <dbReference type="ARBA" id="ARBA00022777"/>
    </source>
</evidence>
<evidence type="ECO:0000313" key="14">
    <source>
        <dbReference type="Proteomes" id="UP000291338"/>
    </source>
</evidence>
<feature type="domain" description="Histidine kinase" evidence="11">
    <location>
        <begin position="403"/>
        <end position="631"/>
    </location>
</feature>
<dbReference type="EC" id="2.7.13.3" evidence="3"/>
<feature type="domain" description="HAMP" evidence="12">
    <location>
        <begin position="347"/>
        <end position="386"/>
    </location>
</feature>
<evidence type="ECO:0000256" key="1">
    <source>
        <dbReference type="ARBA" id="ARBA00000085"/>
    </source>
</evidence>
<dbReference type="SUPFAM" id="SSF47384">
    <property type="entry name" value="Homodimeric domain of signal transducing histidine kinase"/>
    <property type="match status" value="1"/>
</dbReference>
<dbReference type="InterPro" id="IPR004358">
    <property type="entry name" value="Sig_transdc_His_kin-like_C"/>
</dbReference>
<dbReference type="PANTHER" id="PTHR44936">
    <property type="entry name" value="SENSOR PROTEIN CREC"/>
    <property type="match status" value="1"/>
</dbReference>